<sequence>MISPKRLQLLIEELETLLNEETIIKGLNDDYDSTSFSMKVEPVLRKTYNMFNGISVDLSGKNKSQVQALYKSYTQLLKTLAEDLSIDTSSFKVENILSDSQNGQVNDNSQKQSKKSKSVRFKDNLIEPGVQEIAVAPYYDDAPDTKGSAINTLNNQSIFIDNQQELLRQDDVLDRLSHSVGKQREIGLTIGGEVDDQVVMLDDLEAQIDHNENTLNRARGRITKFSQMSSENGRLMSIFGLLILLILLIVLT</sequence>
<accession>A0A1B2J5E8</accession>
<dbReference type="Gene3D" id="1.20.5.110">
    <property type="match status" value="1"/>
</dbReference>
<dbReference type="AlphaFoldDB" id="A0A1B2J5E8"/>
<dbReference type="Proteomes" id="UP000094565">
    <property type="component" value="Chromosome 1"/>
</dbReference>
<evidence type="ECO:0000313" key="5">
    <source>
        <dbReference type="Proteomes" id="UP000094565"/>
    </source>
</evidence>
<reference evidence="4 5" key="1">
    <citation type="submission" date="2016-02" db="EMBL/GenBank/DDBJ databases">
        <title>Comparative genomic and transcriptomic foundation for Pichia pastoris.</title>
        <authorList>
            <person name="Love K.R."/>
            <person name="Shah K.A."/>
            <person name="Whittaker C.A."/>
            <person name="Wu J."/>
            <person name="Bartlett M.C."/>
            <person name="Ma D."/>
            <person name="Leeson R.L."/>
            <person name="Priest M."/>
            <person name="Young S.K."/>
            <person name="Love J.C."/>
        </authorList>
    </citation>
    <scope>NUCLEOTIDE SEQUENCE [LARGE SCALE GENOMIC DNA]</scope>
    <source>
        <strain evidence="4 5">ATCC 28485</strain>
    </source>
</reference>
<dbReference type="GO" id="GO:0048278">
    <property type="term" value="P:vesicle docking"/>
    <property type="evidence" value="ECO:0007669"/>
    <property type="project" value="TreeGrafter"/>
</dbReference>
<dbReference type="SMART" id="SM00397">
    <property type="entry name" value="t_SNARE"/>
    <property type="match status" value="1"/>
</dbReference>
<keyword evidence="2" id="KW-1133">Transmembrane helix</keyword>
<dbReference type="InterPro" id="IPR000727">
    <property type="entry name" value="T_SNARE_dom"/>
</dbReference>
<dbReference type="PROSITE" id="PS50192">
    <property type="entry name" value="T_SNARE"/>
    <property type="match status" value="1"/>
</dbReference>
<keyword evidence="2" id="KW-0472">Membrane</keyword>
<dbReference type="CDD" id="cd15859">
    <property type="entry name" value="SNARE_SYN8"/>
    <property type="match status" value="1"/>
</dbReference>
<dbReference type="GO" id="GO:0006906">
    <property type="term" value="P:vesicle fusion"/>
    <property type="evidence" value="ECO:0007669"/>
    <property type="project" value="TreeGrafter"/>
</dbReference>
<dbReference type="PANTHER" id="PTHR19957">
    <property type="entry name" value="SYNTAXIN"/>
    <property type="match status" value="1"/>
</dbReference>
<feature type="region of interest" description="Disordered" evidence="1">
    <location>
        <begin position="100"/>
        <end position="121"/>
    </location>
</feature>
<dbReference type="PANTHER" id="PTHR19957:SF423">
    <property type="entry name" value="SYNTAXIN-8-RELATED"/>
    <property type="match status" value="1"/>
</dbReference>
<proteinExistence type="predicted"/>
<dbReference type="Pfam" id="PF05739">
    <property type="entry name" value="SNARE"/>
    <property type="match status" value="1"/>
</dbReference>
<evidence type="ECO:0000256" key="1">
    <source>
        <dbReference type="SAM" id="MobiDB-lite"/>
    </source>
</evidence>
<evidence type="ECO:0000313" key="4">
    <source>
        <dbReference type="EMBL" id="ANZ73196.1"/>
    </source>
</evidence>
<keyword evidence="2" id="KW-0812">Transmembrane</keyword>
<protein>
    <submittedName>
        <fullName evidence="4">BA75_01293T0</fullName>
    </submittedName>
</protein>
<dbReference type="GO" id="GO:0005484">
    <property type="term" value="F:SNAP receptor activity"/>
    <property type="evidence" value="ECO:0007669"/>
    <property type="project" value="TreeGrafter"/>
</dbReference>
<organism evidence="4 5">
    <name type="scientific">Komagataella pastoris</name>
    <name type="common">Yeast</name>
    <name type="synonym">Pichia pastoris</name>
    <dbReference type="NCBI Taxonomy" id="4922"/>
    <lineage>
        <taxon>Eukaryota</taxon>
        <taxon>Fungi</taxon>
        <taxon>Dikarya</taxon>
        <taxon>Ascomycota</taxon>
        <taxon>Saccharomycotina</taxon>
        <taxon>Pichiomycetes</taxon>
        <taxon>Pichiales</taxon>
        <taxon>Pichiaceae</taxon>
        <taxon>Komagataella</taxon>
    </lineage>
</organism>
<dbReference type="GO" id="GO:0031201">
    <property type="term" value="C:SNARE complex"/>
    <property type="evidence" value="ECO:0007669"/>
    <property type="project" value="TreeGrafter"/>
</dbReference>
<dbReference type="GO" id="GO:0012505">
    <property type="term" value="C:endomembrane system"/>
    <property type="evidence" value="ECO:0007669"/>
    <property type="project" value="TreeGrafter"/>
</dbReference>
<keyword evidence="5" id="KW-1185">Reference proteome</keyword>
<feature type="transmembrane region" description="Helical" evidence="2">
    <location>
        <begin position="233"/>
        <end position="251"/>
    </location>
</feature>
<gene>
    <name evidence="4" type="ORF">ATY40_BA7501293</name>
</gene>
<name>A0A1B2J5E8_PICPA</name>
<dbReference type="SUPFAM" id="SSF58038">
    <property type="entry name" value="SNARE fusion complex"/>
    <property type="match status" value="1"/>
</dbReference>
<evidence type="ECO:0000256" key="2">
    <source>
        <dbReference type="SAM" id="Phobius"/>
    </source>
</evidence>
<dbReference type="GO" id="GO:0006886">
    <property type="term" value="P:intracellular protein transport"/>
    <property type="evidence" value="ECO:0007669"/>
    <property type="project" value="TreeGrafter"/>
</dbReference>
<dbReference type="GO" id="GO:0000149">
    <property type="term" value="F:SNARE binding"/>
    <property type="evidence" value="ECO:0007669"/>
    <property type="project" value="TreeGrafter"/>
</dbReference>
<evidence type="ECO:0000259" key="3">
    <source>
        <dbReference type="PROSITE" id="PS50192"/>
    </source>
</evidence>
<dbReference type="OrthoDB" id="244190at2759"/>
<dbReference type="EMBL" id="CP014584">
    <property type="protein sequence ID" value="ANZ73196.1"/>
    <property type="molecule type" value="Genomic_DNA"/>
</dbReference>
<dbReference type="InterPro" id="IPR045242">
    <property type="entry name" value="Syntaxin"/>
</dbReference>
<feature type="domain" description="T-SNARE coiled-coil homology" evidence="3">
    <location>
        <begin position="163"/>
        <end position="225"/>
    </location>
</feature>